<keyword evidence="1" id="KW-0812">Transmembrane</keyword>
<dbReference type="EMBL" id="WNKU01000028">
    <property type="protein sequence ID" value="MTV50575.1"/>
    <property type="molecule type" value="Genomic_DNA"/>
</dbReference>
<dbReference type="AlphaFoldDB" id="A0A6I3SPG2"/>
<keyword evidence="1" id="KW-1133">Transmembrane helix</keyword>
<evidence type="ECO:0000313" key="2">
    <source>
        <dbReference type="EMBL" id="MTV50575.1"/>
    </source>
</evidence>
<keyword evidence="3" id="KW-1185">Reference proteome</keyword>
<dbReference type="RefSeq" id="WP_155477655.1">
    <property type="nucleotide sequence ID" value="NZ_WNKU01000028.1"/>
</dbReference>
<organism evidence="2 3">
    <name type="scientific">Heliobacterium mobile</name>
    <name type="common">Heliobacillus mobilis</name>
    <dbReference type="NCBI Taxonomy" id="28064"/>
    <lineage>
        <taxon>Bacteria</taxon>
        <taxon>Bacillati</taxon>
        <taxon>Bacillota</taxon>
        <taxon>Clostridia</taxon>
        <taxon>Eubacteriales</taxon>
        <taxon>Heliobacteriaceae</taxon>
        <taxon>Heliobacterium</taxon>
    </lineage>
</organism>
<proteinExistence type="predicted"/>
<gene>
    <name evidence="2" type="ORF">GJ688_16640</name>
</gene>
<sequence length="45" mass="5084">MASRDGFEFGGFEIDNWKDFFQGDKGIVLLIIAAVVLFLIFGRDD</sequence>
<reference evidence="2 3" key="1">
    <citation type="submission" date="2019-11" db="EMBL/GenBank/DDBJ databases">
        <title>Whole-genome sequence of a the green, strictly anaerobic photosynthetic bacterium Heliobacillus mobilis DSM 6151.</title>
        <authorList>
            <person name="Kyndt J.A."/>
            <person name="Meyer T.E."/>
        </authorList>
    </citation>
    <scope>NUCLEOTIDE SEQUENCE [LARGE SCALE GENOMIC DNA]</scope>
    <source>
        <strain evidence="2 3">DSM 6151</strain>
    </source>
</reference>
<name>A0A6I3SPG2_HELMO</name>
<dbReference type="Proteomes" id="UP000430670">
    <property type="component" value="Unassembled WGS sequence"/>
</dbReference>
<accession>A0A6I3SPG2</accession>
<evidence type="ECO:0000256" key="1">
    <source>
        <dbReference type="SAM" id="Phobius"/>
    </source>
</evidence>
<keyword evidence="1" id="KW-0472">Membrane</keyword>
<comment type="caution">
    <text evidence="2">The sequence shown here is derived from an EMBL/GenBank/DDBJ whole genome shotgun (WGS) entry which is preliminary data.</text>
</comment>
<evidence type="ECO:0000313" key="3">
    <source>
        <dbReference type="Proteomes" id="UP000430670"/>
    </source>
</evidence>
<feature type="transmembrane region" description="Helical" evidence="1">
    <location>
        <begin position="26"/>
        <end position="42"/>
    </location>
</feature>
<protein>
    <submittedName>
        <fullName evidence="2">Uncharacterized protein</fullName>
    </submittedName>
</protein>